<evidence type="ECO:0000313" key="3">
    <source>
        <dbReference type="Proteomes" id="UP000012046"/>
    </source>
</evidence>
<reference evidence="2 3" key="1">
    <citation type="journal article" date="2012" name="J. Bacteriol.">
        <title>Genome Sequence of Extracellular-Protease-Producing Alishewanella jeotgali Isolated from Traditional Korean Fermented Seafood.</title>
        <authorList>
            <person name="Jung J."/>
            <person name="Chun J."/>
            <person name="Park W."/>
        </authorList>
    </citation>
    <scope>NUCLEOTIDE SEQUENCE [LARGE SCALE GENOMIC DNA]</scope>
    <source>
        <strain evidence="2 3">KCTC 22429</strain>
    </source>
</reference>
<dbReference type="SUPFAM" id="SSF51735">
    <property type="entry name" value="NAD(P)-binding Rossmann-fold domains"/>
    <property type="match status" value="1"/>
</dbReference>
<comment type="caution">
    <text evidence="2">The sequence shown here is derived from an EMBL/GenBank/DDBJ whole genome shotgun (WGS) entry which is preliminary data.</text>
</comment>
<dbReference type="EMBL" id="AHTH01000040">
    <property type="protein sequence ID" value="EHR40322.1"/>
    <property type="molecule type" value="Genomic_DNA"/>
</dbReference>
<dbReference type="GO" id="GO:0004029">
    <property type="term" value="F:aldehyde dehydrogenase (NAD+) activity"/>
    <property type="evidence" value="ECO:0007669"/>
    <property type="project" value="TreeGrafter"/>
</dbReference>
<accession>H3ZGG5</accession>
<dbReference type="Pfam" id="PF13460">
    <property type="entry name" value="NAD_binding_10"/>
    <property type="match status" value="1"/>
</dbReference>
<sequence length="273" mass="28809">MAEKVLIIGCGWLGQQLAPVLAAAGYQVFGSRRTQASAEALPAPIQGIVLDFQPPWSDAQLALFQDAWLICTIPPGGRQGGASDYPPVLQQLAQLAQAAGIKGGIHISSTGIYQGLSGVVNERAGLQLTQPRVALLAAGEQALQQQGSWLTLRLSGLMGPARHPGRFVQGRAVSGAMQPVNMVHSADVAAAVLQIFSRWPLPAACYNLSSPQHVTKAEFYQAAAESLGLTAASIDLSAVAIEPARQVCSQRFIEDADFSFQFADPRTALPLCN</sequence>
<proteinExistence type="predicted"/>
<dbReference type="PANTHER" id="PTHR48079">
    <property type="entry name" value="PROTEIN YEEZ"/>
    <property type="match status" value="1"/>
</dbReference>
<dbReference type="STRING" id="1129374.AJE_12423"/>
<keyword evidence="3" id="KW-1185">Reference proteome</keyword>
<dbReference type="Gene3D" id="3.40.50.720">
    <property type="entry name" value="NAD(P)-binding Rossmann-like Domain"/>
    <property type="match status" value="1"/>
</dbReference>
<dbReference type="PATRIC" id="fig|1129374.4.peg.2464"/>
<dbReference type="InterPro" id="IPR016040">
    <property type="entry name" value="NAD(P)-bd_dom"/>
</dbReference>
<dbReference type="RefSeq" id="WP_008951160.1">
    <property type="nucleotide sequence ID" value="NZ_AHTH01000040.1"/>
</dbReference>
<gene>
    <name evidence="2" type="ORF">AJE_12423</name>
</gene>
<dbReference type="InterPro" id="IPR036291">
    <property type="entry name" value="NAD(P)-bd_dom_sf"/>
</dbReference>
<name>H3ZGG5_9ALTE</name>
<dbReference type="AlphaFoldDB" id="H3ZGG5"/>
<dbReference type="PANTHER" id="PTHR48079:SF6">
    <property type="entry name" value="NAD(P)-BINDING DOMAIN-CONTAINING PROTEIN-RELATED"/>
    <property type="match status" value="1"/>
</dbReference>
<organism evidence="2 3">
    <name type="scientific">Alishewanella jeotgali KCTC 22429</name>
    <dbReference type="NCBI Taxonomy" id="1129374"/>
    <lineage>
        <taxon>Bacteria</taxon>
        <taxon>Pseudomonadati</taxon>
        <taxon>Pseudomonadota</taxon>
        <taxon>Gammaproteobacteria</taxon>
        <taxon>Alteromonadales</taxon>
        <taxon>Alteromonadaceae</taxon>
        <taxon>Alishewanella</taxon>
    </lineage>
</organism>
<dbReference type="GO" id="GO:0005737">
    <property type="term" value="C:cytoplasm"/>
    <property type="evidence" value="ECO:0007669"/>
    <property type="project" value="TreeGrafter"/>
</dbReference>
<protein>
    <submittedName>
        <fullName evidence="2">NAD-dependent epimerase/dehydratase</fullName>
    </submittedName>
</protein>
<evidence type="ECO:0000259" key="1">
    <source>
        <dbReference type="Pfam" id="PF13460"/>
    </source>
</evidence>
<dbReference type="eggNOG" id="COG0451">
    <property type="taxonomic scope" value="Bacteria"/>
</dbReference>
<dbReference type="Proteomes" id="UP000012046">
    <property type="component" value="Unassembled WGS sequence"/>
</dbReference>
<evidence type="ECO:0000313" key="2">
    <source>
        <dbReference type="EMBL" id="EHR40322.1"/>
    </source>
</evidence>
<dbReference type="InterPro" id="IPR051783">
    <property type="entry name" value="NAD(P)-dependent_oxidoreduct"/>
</dbReference>
<feature type="domain" description="NAD(P)-binding" evidence="1">
    <location>
        <begin position="11"/>
        <end position="196"/>
    </location>
</feature>